<accession>A0ACC6Q8F4</accession>
<gene>
    <name evidence="1" type="ORF">WKI67_42955</name>
</gene>
<sequence length="641" mass="68700">MSIASPADDQRNVHVQICAHLDDDLYFMNPDLLHAMRSGDRVLSIFLSAGEADGKNAPEGSVKYNLVAQDFSAYYGARVNGSQAAYTHMGGYNMSASWNSETITLASGALVEHVFLEDAPHIGMLLFSLAKRSGAGSVTSLHRLWEERIDRQDGLLLPGSPLTSVQSFTKADLIEDLAQLLVGLRPHVVRTLNPLPERVVETSGDVASHDHLDHEASALFAHAAVDRARHQGLVTTVLTYRGYENKHWPSNLDASTLREKHLALSIYGRGRPDRPGDRKVGDLIRKRRYGDSCAVRRSTGAVSLLQNEEGSCFAFGALSTSPVMWVPGAAPTTDVEVTPHPMTGVRVMSDLAATLTPRGLEVFALRSESDDPLQRRTLDIVTAQRSPEGGFTAWQTLGNPYDRKAWFKKFGIGSPVVAVGGDDRVYVFVRNFGSGLSCRIADKDGAWGKWLDLGGAGADVDLSAVTARDGCVYVFGSTAEGLLCWSQEMCGGGFTSRALAVGGSAGPPDALCADDGSLLVAWRAAGTGEVTVMRMSSLDGRWTAPHPTGWGMGGIGRIAAIMDPHRPAVWLASRSRSGMAEFACLRSDSLDCIRRGTAELAVAGGLAWAPSREGQPLLAGVTPAGNLRFCPTGQLTQETNR</sequence>
<dbReference type="Proteomes" id="UP001377168">
    <property type="component" value="Unassembled WGS sequence"/>
</dbReference>
<keyword evidence="2" id="KW-1185">Reference proteome</keyword>
<proteinExistence type="predicted"/>
<evidence type="ECO:0000313" key="1">
    <source>
        <dbReference type="EMBL" id="MEJ8640055.1"/>
    </source>
</evidence>
<organism evidence="1 2">
    <name type="scientific">Streptomyces achmelvichensis</name>
    <dbReference type="NCBI Taxonomy" id="3134111"/>
    <lineage>
        <taxon>Bacteria</taxon>
        <taxon>Bacillati</taxon>
        <taxon>Actinomycetota</taxon>
        <taxon>Actinomycetes</taxon>
        <taxon>Kitasatosporales</taxon>
        <taxon>Streptomycetaceae</taxon>
        <taxon>Streptomyces</taxon>
    </lineage>
</organism>
<name>A0ACC6Q8F4_9ACTN</name>
<comment type="caution">
    <text evidence="1">The sequence shown here is derived from an EMBL/GenBank/DDBJ whole genome shotgun (WGS) entry which is preliminary data.</text>
</comment>
<dbReference type="EMBL" id="JBBKAJ010000038">
    <property type="protein sequence ID" value="MEJ8640055.1"/>
    <property type="molecule type" value="Genomic_DNA"/>
</dbReference>
<evidence type="ECO:0000313" key="2">
    <source>
        <dbReference type="Proteomes" id="UP001377168"/>
    </source>
</evidence>
<protein>
    <submittedName>
        <fullName evidence="1">PIG-L family deacetylase</fullName>
    </submittedName>
</protein>
<reference evidence="1" key="1">
    <citation type="submission" date="2024-03" db="EMBL/GenBank/DDBJ databases">
        <title>Novel Streptomyces species of biotechnological and ecological value are a feature of Machair soil.</title>
        <authorList>
            <person name="Prole J.R."/>
            <person name="Goodfellow M."/>
            <person name="Allenby N."/>
            <person name="Ward A.C."/>
        </authorList>
    </citation>
    <scope>NUCLEOTIDE SEQUENCE</scope>
    <source>
        <strain evidence="1">MS2.AVA.5</strain>
    </source>
</reference>